<evidence type="ECO:0000259" key="3">
    <source>
        <dbReference type="Pfam" id="PF00176"/>
    </source>
</evidence>
<gene>
    <name evidence="4" type="ORF">VP01_5596g1</name>
</gene>
<organism evidence="4 5">
    <name type="scientific">Puccinia sorghi</name>
    <dbReference type="NCBI Taxonomy" id="27349"/>
    <lineage>
        <taxon>Eukaryota</taxon>
        <taxon>Fungi</taxon>
        <taxon>Dikarya</taxon>
        <taxon>Basidiomycota</taxon>
        <taxon>Pucciniomycotina</taxon>
        <taxon>Pucciniomycetes</taxon>
        <taxon>Pucciniales</taxon>
        <taxon>Pucciniaceae</taxon>
        <taxon>Puccinia</taxon>
    </lineage>
</organism>
<dbReference type="OrthoDB" id="448448at2759"/>
<name>A0A0L6UJ31_9BASI</name>
<keyword evidence="1" id="KW-0547">Nucleotide-binding</keyword>
<dbReference type="VEuPathDB" id="FungiDB:VP01_5596g1"/>
<sequence>MDKWIGPTVVSGTSFKNWFTDVQSLISLLKIWPWNQDWIWRQHLIPGMNVGNCHAVQTLNHMMEIVCLQRRKKAILNLPKKIEKAIVVLMAEHWEQFSKDLHNKFIHLFQFFKQLKMIWKYCNHPIFAREVIPNNQKWR</sequence>
<comment type="caution">
    <text evidence="4">The sequence shown here is derived from an EMBL/GenBank/DDBJ whole genome shotgun (WGS) entry which is preliminary data.</text>
</comment>
<protein>
    <recommendedName>
        <fullName evidence="3">SNF2 N-terminal domain-containing protein</fullName>
    </recommendedName>
</protein>
<keyword evidence="5" id="KW-1185">Reference proteome</keyword>
<evidence type="ECO:0000313" key="4">
    <source>
        <dbReference type="EMBL" id="KNZ48544.1"/>
    </source>
</evidence>
<dbReference type="STRING" id="27349.A0A0L6UJ31"/>
<keyword evidence="2" id="KW-0067">ATP-binding</keyword>
<dbReference type="EMBL" id="LAVV01010825">
    <property type="protein sequence ID" value="KNZ48544.1"/>
    <property type="molecule type" value="Genomic_DNA"/>
</dbReference>
<proteinExistence type="predicted"/>
<dbReference type="AlphaFoldDB" id="A0A0L6UJ31"/>
<evidence type="ECO:0000313" key="5">
    <source>
        <dbReference type="Proteomes" id="UP000037035"/>
    </source>
</evidence>
<dbReference type="Pfam" id="PF00176">
    <property type="entry name" value="SNF2-rel_dom"/>
    <property type="match status" value="1"/>
</dbReference>
<dbReference type="InterPro" id="IPR000330">
    <property type="entry name" value="SNF2_N"/>
</dbReference>
<reference evidence="4 5" key="1">
    <citation type="submission" date="2015-08" db="EMBL/GenBank/DDBJ databases">
        <title>Next Generation Sequencing and Analysis of the Genome of Puccinia sorghi L Schw, the Causal Agent of Maize Common Rust.</title>
        <authorList>
            <person name="Rochi L."/>
            <person name="Burguener G."/>
            <person name="Darino M."/>
            <person name="Turjanski A."/>
            <person name="Kreff E."/>
            <person name="Dieguez M.J."/>
            <person name="Sacco F."/>
        </authorList>
    </citation>
    <scope>NUCLEOTIDE SEQUENCE [LARGE SCALE GENOMIC DNA]</scope>
    <source>
        <strain evidence="4 5">RO10H11247</strain>
    </source>
</reference>
<dbReference type="GO" id="GO:0005524">
    <property type="term" value="F:ATP binding"/>
    <property type="evidence" value="ECO:0007669"/>
    <property type="project" value="InterPro"/>
</dbReference>
<evidence type="ECO:0000256" key="1">
    <source>
        <dbReference type="ARBA" id="ARBA00022741"/>
    </source>
</evidence>
<evidence type="ECO:0000256" key="2">
    <source>
        <dbReference type="ARBA" id="ARBA00022840"/>
    </source>
</evidence>
<feature type="domain" description="SNF2 N-terminal" evidence="3">
    <location>
        <begin position="9"/>
        <end position="106"/>
    </location>
</feature>
<accession>A0A0L6UJ31</accession>
<dbReference type="Proteomes" id="UP000037035">
    <property type="component" value="Unassembled WGS sequence"/>
</dbReference>